<dbReference type="Proteomes" id="UP000095285">
    <property type="component" value="Unassembled WGS sequence"/>
</dbReference>
<proteinExistence type="predicted"/>
<sequence length="277" mass="32474">MKKHYTTTVIYDDTGPVLISYPLSCQSKIRNDPPKIWLLHLSNFYSYNGIRTVVIEPSIKDKKALFCDPFIYQNCVYLFNRFESTILSVAITGKNRGLTQILNTHPDGRFQKPNNKYANRCLFLLRNIILIYCHQRLDKPNEEPQLWILELKTMTWHRLHLILNHHHPIGLVNFQKSIKEEFAYLHGECGRSKCQEKVHLYQLSTTQDSIIMSYEPNDSMYRASLIDRKSNKSSKRSVSTVEMHRHTNNNIVRIESTTVSGPIAPTFRYIRKCNRDK</sequence>
<gene>
    <name evidence="2" type="primary">LOAG_14261</name>
</gene>
<name>A0A1I7VHV6_LOALO</name>
<evidence type="ECO:0000313" key="2">
    <source>
        <dbReference type="WBParaSite" id="EN70_2712"/>
    </source>
</evidence>
<dbReference type="AlphaFoldDB" id="A0A1I7VHV6"/>
<protein>
    <submittedName>
        <fullName evidence="2">Uncharacterized protein</fullName>
    </submittedName>
</protein>
<accession>A0A1I7VHV6</accession>
<keyword evidence="1" id="KW-1185">Reference proteome</keyword>
<dbReference type="InParanoid" id="A0A1I7VHV6"/>
<dbReference type="WBParaSite" id="EN70_2712">
    <property type="protein sequence ID" value="EN70_2712"/>
    <property type="gene ID" value="EN70_2712"/>
</dbReference>
<organism evidence="1 2">
    <name type="scientific">Loa loa</name>
    <name type="common">Eye worm</name>
    <name type="synonym">Filaria loa</name>
    <dbReference type="NCBI Taxonomy" id="7209"/>
    <lineage>
        <taxon>Eukaryota</taxon>
        <taxon>Metazoa</taxon>
        <taxon>Ecdysozoa</taxon>
        <taxon>Nematoda</taxon>
        <taxon>Chromadorea</taxon>
        <taxon>Rhabditida</taxon>
        <taxon>Spirurina</taxon>
        <taxon>Spiruromorpha</taxon>
        <taxon>Filarioidea</taxon>
        <taxon>Onchocercidae</taxon>
        <taxon>Loa</taxon>
    </lineage>
</organism>
<dbReference type="OrthoDB" id="774873at2759"/>
<dbReference type="STRING" id="7209.A0A1I7VHV6"/>
<reference evidence="1" key="1">
    <citation type="submission" date="2012-04" db="EMBL/GenBank/DDBJ databases">
        <title>The Genome Sequence of Loa loa.</title>
        <authorList>
            <consortium name="The Broad Institute Genome Sequencing Platform"/>
            <consortium name="Broad Institute Genome Sequencing Center for Infectious Disease"/>
            <person name="Nutman T.B."/>
            <person name="Fink D.L."/>
            <person name="Russ C."/>
            <person name="Young S."/>
            <person name="Zeng Q."/>
            <person name="Gargeya S."/>
            <person name="Alvarado L."/>
            <person name="Berlin A."/>
            <person name="Chapman S.B."/>
            <person name="Chen Z."/>
            <person name="Freedman E."/>
            <person name="Gellesch M."/>
            <person name="Goldberg J."/>
            <person name="Griggs A."/>
            <person name="Gujja S."/>
            <person name="Heilman E.R."/>
            <person name="Heiman D."/>
            <person name="Howarth C."/>
            <person name="Mehta T."/>
            <person name="Neiman D."/>
            <person name="Pearson M."/>
            <person name="Roberts A."/>
            <person name="Saif S."/>
            <person name="Shea T."/>
            <person name="Shenoy N."/>
            <person name="Sisk P."/>
            <person name="Stolte C."/>
            <person name="Sykes S."/>
            <person name="White J."/>
            <person name="Yandava C."/>
            <person name="Haas B."/>
            <person name="Henn M.R."/>
            <person name="Nusbaum C."/>
            <person name="Birren B."/>
        </authorList>
    </citation>
    <scope>NUCLEOTIDE SEQUENCE [LARGE SCALE GENOMIC DNA]</scope>
</reference>
<reference evidence="2" key="2">
    <citation type="submission" date="2016-11" db="UniProtKB">
        <authorList>
            <consortium name="WormBaseParasite"/>
        </authorList>
    </citation>
    <scope>IDENTIFICATION</scope>
</reference>
<evidence type="ECO:0000313" key="1">
    <source>
        <dbReference type="Proteomes" id="UP000095285"/>
    </source>
</evidence>